<feature type="transmembrane region" description="Helical" evidence="1">
    <location>
        <begin position="191"/>
        <end position="209"/>
    </location>
</feature>
<name>A0A8S1H698_9PELO</name>
<reference evidence="2" key="1">
    <citation type="submission" date="2020-10" db="EMBL/GenBank/DDBJ databases">
        <authorList>
            <person name="Kikuchi T."/>
        </authorList>
    </citation>
    <scope>NUCLEOTIDE SEQUENCE</scope>
    <source>
        <strain evidence="2">NKZ352</strain>
    </source>
</reference>
<keyword evidence="1" id="KW-1133">Transmembrane helix</keyword>
<dbReference type="Proteomes" id="UP000835052">
    <property type="component" value="Unassembled WGS sequence"/>
</dbReference>
<gene>
    <name evidence="2" type="ORF">CAUJ_LOCUS7805</name>
</gene>
<comment type="caution">
    <text evidence="2">The sequence shown here is derived from an EMBL/GenBank/DDBJ whole genome shotgun (WGS) entry which is preliminary data.</text>
</comment>
<accession>A0A8S1H698</accession>
<feature type="transmembrane region" description="Helical" evidence="1">
    <location>
        <begin position="133"/>
        <end position="152"/>
    </location>
</feature>
<dbReference type="AlphaFoldDB" id="A0A8S1H698"/>
<feature type="transmembrane region" description="Helical" evidence="1">
    <location>
        <begin position="89"/>
        <end position="113"/>
    </location>
</feature>
<protein>
    <submittedName>
        <fullName evidence="2">Uncharacterized protein</fullName>
    </submittedName>
</protein>
<dbReference type="EMBL" id="CAJGYM010000024">
    <property type="protein sequence ID" value="CAD6191886.1"/>
    <property type="molecule type" value="Genomic_DNA"/>
</dbReference>
<organism evidence="2 3">
    <name type="scientific">Caenorhabditis auriculariae</name>
    <dbReference type="NCBI Taxonomy" id="2777116"/>
    <lineage>
        <taxon>Eukaryota</taxon>
        <taxon>Metazoa</taxon>
        <taxon>Ecdysozoa</taxon>
        <taxon>Nematoda</taxon>
        <taxon>Chromadorea</taxon>
        <taxon>Rhabditida</taxon>
        <taxon>Rhabditina</taxon>
        <taxon>Rhabditomorpha</taxon>
        <taxon>Rhabditoidea</taxon>
        <taxon>Rhabditidae</taxon>
        <taxon>Peloderinae</taxon>
        <taxon>Caenorhabditis</taxon>
    </lineage>
</organism>
<evidence type="ECO:0000313" key="3">
    <source>
        <dbReference type="Proteomes" id="UP000835052"/>
    </source>
</evidence>
<sequence>MGNVTANPTPEFYEEPLRIALILEYIFINLLIITSDSLFLIGIRKLWGWKSNFAYVILGLSALSSLQASVVWILALLCALIRAPWEVQILWRIFGAFQFASDTTNVIFFLFLLGQQFCYTALPSLSRKDYCTVVSKIVLAFLVLLFFFQMSLSLTPWVGNRFVPGVLSYASIKQLPFSKTYISYMNVTNDITTYLQAAIYLLIFLILTVRKNISWKKDKELRMLYQETTSGNSRIFRHREEIATSSKRCHSAFDTEQHKYSVKKGKQLHYRILDFSSNLHFCH</sequence>
<evidence type="ECO:0000313" key="2">
    <source>
        <dbReference type="EMBL" id="CAD6191886.1"/>
    </source>
</evidence>
<proteinExistence type="predicted"/>
<keyword evidence="3" id="KW-1185">Reference proteome</keyword>
<feature type="transmembrane region" description="Helical" evidence="1">
    <location>
        <begin position="20"/>
        <end position="41"/>
    </location>
</feature>
<evidence type="ECO:0000256" key="1">
    <source>
        <dbReference type="SAM" id="Phobius"/>
    </source>
</evidence>
<dbReference type="OrthoDB" id="5876314at2759"/>
<feature type="transmembrane region" description="Helical" evidence="1">
    <location>
        <begin position="53"/>
        <end position="83"/>
    </location>
</feature>
<keyword evidence="1" id="KW-0472">Membrane</keyword>
<keyword evidence="1" id="KW-0812">Transmembrane</keyword>